<dbReference type="Pfam" id="PF02945">
    <property type="entry name" value="Endonuclease_7"/>
    <property type="match status" value="1"/>
</dbReference>
<dbReference type="Proteomes" id="UP000008703">
    <property type="component" value="Plasmid pSTRVI02"/>
</dbReference>
<dbReference type="RefSeq" id="WP_014043951.1">
    <property type="nucleotide sequence ID" value="NC_015952.1"/>
</dbReference>
<dbReference type="InterPro" id="IPR013762">
    <property type="entry name" value="Integrase-like_cat_sf"/>
</dbReference>
<keyword evidence="6" id="KW-1185">Reference proteome</keyword>
<keyword evidence="5" id="KW-0255">Endonuclease</keyword>
<gene>
    <name evidence="5" type="ORF">Strvi_0243</name>
</gene>
<dbReference type="PANTHER" id="PTHR34605:SF4">
    <property type="entry name" value="DNA ADENINE METHYLTRANSFERASE"/>
    <property type="match status" value="1"/>
</dbReference>
<dbReference type="Gene3D" id="1.10.150.130">
    <property type="match status" value="1"/>
</dbReference>
<evidence type="ECO:0000313" key="5">
    <source>
        <dbReference type="EMBL" id="AEM89016.1"/>
    </source>
</evidence>
<keyword evidence="1" id="KW-0238">DNA-binding</keyword>
<evidence type="ECO:0000259" key="4">
    <source>
        <dbReference type="PROSITE" id="PS51898"/>
    </source>
</evidence>
<dbReference type="SUPFAM" id="SSF47823">
    <property type="entry name" value="lambda integrase-like, N-terminal domain"/>
    <property type="match status" value="1"/>
</dbReference>
<dbReference type="GO" id="GO:0006310">
    <property type="term" value="P:DNA recombination"/>
    <property type="evidence" value="ECO:0007669"/>
    <property type="project" value="UniProtKB-KW"/>
</dbReference>
<evidence type="ECO:0000256" key="2">
    <source>
        <dbReference type="ARBA" id="ARBA00023172"/>
    </source>
</evidence>
<protein>
    <submittedName>
        <fullName evidence="5">Recombination endonuclease VII</fullName>
    </submittedName>
</protein>
<dbReference type="PANTHER" id="PTHR34605">
    <property type="entry name" value="PHAGE_INTEGRASE DOMAIN-CONTAINING PROTEIN"/>
    <property type="match status" value="1"/>
</dbReference>
<dbReference type="InterPro" id="IPR002104">
    <property type="entry name" value="Integrase_catalytic"/>
</dbReference>
<dbReference type="InterPro" id="IPR011010">
    <property type="entry name" value="DNA_brk_join_enz"/>
</dbReference>
<evidence type="ECO:0000256" key="3">
    <source>
        <dbReference type="SAM" id="MobiDB-lite"/>
    </source>
</evidence>
<geneLocation type="plasmid" evidence="5 6">
    <name>pSTRVI02</name>
</geneLocation>
<dbReference type="SUPFAM" id="SSF54060">
    <property type="entry name" value="His-Me finger endonucleases"/>
    <property type="match status" value="1"/>
</dbReference>
<evidence type="ECO:0000256" key="1">
    <source>
        <dbReference type="ARBA" id="ARBA00023125"/>
    </source>
</evidence>
<organism evidence="5 6">
    <name type="scientific">Streptomyces violaceusniger (strain Tu 4113)</name>
    <dbReference type="NCBI Taxonomy" id="653045"/>
    <lineage>
        <taxon>Bacteria</taxon>
        <taxon>Bacillati</taxon>
        <taxon>Actinomycetota</taxon>
        <taxon>Actinomycetes</taxon>
        <taxon>Kitasatosporales</taxon>
        <taxon>Streptomycetaceae</taxon>
        <taxon>Streptomyces</taxon>
        <taxon>Streptomyces violaceusniger group</taxon>
    </lineage>
</organism>
<dbReference type="InterPro" id="IPR044925">
    <property type="entry name" value="His-Me_finger_sf"/>
</dbReference>
<dbReference type="Gene3D" id="3.40.1800.10">
    <property type="entry name" value="His-Me finger endonucleases"/>
    <property type="match status" value="1"/>
</dbReference>
<keyword evidence="2" id="KW-0233">DNA recombination</keyword>
<dbReference type="InterPro" id="IPR004211">
    <property type="entry name" value="Endonuclease_7"/>
</dbReference>
<feature type="region of interest" description="Disordered" evidence="3">
    <location>
        <begin position="313"/>
        <end position="340"/>
    </location>
</feature>
<dbReference type="InterPro" id="IPR010998">
    <property type="entry name" value="Integrase_recombinase_N"/>
</dbReference>
<dbReference type="GO" id="GO:0003677">
    <property type="term" value="F:DNA binding"/>
    <property type="evidence" value="ECO:0007669"/>
    <property type="project" value="UniProtKB-KW"/>
</dbReference>
<dbReference type="eggNOG" id="COG4974">
    <property type="taxonomic scope" value="Bacteria"/>
</dbReference>
<keyword evidence="5" id="KW-0540">Nuclease</keyword>
<dbReference type="SUPFAM" id="SSF56349">
    <property type="entry name" value="DNA breaking-rejoining enzymes"/>
    <property type="match status" value="1"/>
</dbReference>
<dbReference type="PROSITE" id="PS51898">
    <property type="entry name" value="TYR_RECOMBINASE"/>
    <property type="match status" value="1"/>
</dbReference>
<keyword evidence="5" id="KW-0614">Plasmid</keyword>
<dbReference type="GO" id="GO:0015074">
    <property type="term" value="P:DNA integration"/>
    <property type="evidence" value="ECO:0007669"/>
    <property type="project" value="InterPro"/>
</dbReference>
<evidence type="ECO:0000313" key="6">
    <source>
        <dbReference type="Proteomes" id="UP000008703"/>
    </source>
</evidence>
<accession>G2PHL3</accession>
<dbReference type="HOGENOM" id="CLU_523650_0_0_11"/>
<name>G2PHL3_STRV4</name>
<dbReference type="EMBL" id="CP002996">
    <property type="protein sequence ID" value="AEM89016.1"/>
    <property type="molecule type" value="Genomic_DNA"/>
</dbReference>
<dbReference type="Gene3D" id="1.10.443.10">
    <property type="entry name" value="Intergrase catalytic core"/>
    <property type="match status" value="1"/>
</dbReference>
<dbReference type="KEGG" id="svl:Strvi_0243"/>
<proteinExistence type="predicted"/>
<reference evidence="5" key="1">
    <citation type="submission" date="2011-08" db="EMBL/GenBank/DDBJ databases">
        <title>Complete sequence of plasmid 2 of Streptomyces violaceusniger Tu 4113.</title>
        <authorList>
            <consortium name="US DOE Joint Genome Institute"/>
            <person name="Lucas S."/>
            <person name="Han J."/>
            <person name="Lapidus A."/>
            <person name="Cheng J.-F."/>
            <person name="Goodwin L."/>
            <person name="Pitluck S."/>
            <person name="Peters L."/>
            <person name="Ivanova N."/>
            <person name="Daligault H."/>
            <person name="Detter J.C."/>
            <person name="Han C."/>
            <person name="Tapia R."/>
            <person name="Land M."/>
            <person name="Hauser L."/>
            <person name="Kyrpides N."/>
            <person name="Ivanova N."/>
            <person name="Pagani I."/>
            <person name="Hagen A."/>
            <person name="Katz L."/>
            <person name="Fiedler H.-P."/>
            <person name="Keasling J."/>
            <person name="Fortman J."/>
            <person name="Woyke T."/>
        </authorList>
    </citation>
    <scope>NUCLEOTIDE SEQUENCE [LARGE SCALE GENOMIC DNA]</scope>
    <source>
        <strain evidence="5">Tu 4113</strain>
        <plasmid evidence="5">pSTRVI02</plasmid>
    </source>
</reference>
<feature type="domain" description="Tyr recombinase" evidence="4">
    <location>
        <begin position="151"/>
        <end position="356"/>
    </location>
</feature>
<sequence>MFGQNDLSLPPVTATPAEAAEAYRRDGQSKWTDADHHLTEATKTELIKSVPKNTQRAYRNWWTLADDWCRANERTTLPMTPQTLAEWTRTLSQTTTRTGQTYALNSLEQALYSIRALHTLAGYEGHPDTKLARKLLIAHSRRLADEGRTIRRSAIVTPDQVHDILSLVPSGTLTGLRDRFMCLLGFFGWLRSAEMAALNIADLGIDEAGVLHVNIRVSKTDPNAKGDTVYLKPRSDDICPVAAWTALRAAYAEHGILTGRVLRSIDQWGHIRPQITTKSINEITQRLTAAAGCAFDGFGRKVTSHGWRASGYTASRRAGAPQESTRRHGRWGPKSRTPDECYDRIQDPMTGHPMADVKLTKNPLDLTDMPEATRAALARMDEEEQRITTWATTTHHNDRSKALLDAHHRGEEIPPHPACHYWPVPTEPAPDIPNAWSATLSMLAWQQDRCAVCSRRTQLLIDHDHHTGLVRGGLCSGCRTKEGLWPNDRVFQLYRDLPPAKILGIQEVHENPSTRESTLP</sequence>
<dbReference type="InterPro" id="IPR052925">
    <property type="entry name" value="Phage_Integrase-like_Recomb"/>
</dbReference>
<dbReference type="AlphaFoldDB" id="G2PHL3"/>
<dbReference type="GO" id="GO:0004519">
    <property type="term" value="F:endonuclease activity"/>
    <property type="evidence" value="ECO:0007669"/>
    <property type="project" value="UniProtKB-KW"/>
</dbReference>
<keyword evidence="5" id="KW-0378">Hydrolase</keyword>
<dbReference type="InterPro" id="IPR038563">
    <property type="entry name" value="Endonuclease_7_sf"/>
</dbReference>